<dbReference type="PANTHER" id="PTHR36848:SF2">
    <property type="entry name" value="SECRETED PROTEIN"/>
    <property type="match status" value="1"/>
</dbReference>
<gene>
    <name evidence="1" type="ORF">INP51_11565</name>
</gene>
<dbReference type="InterPro" id="IPR029062">
    <property type="entry name" value="Class_I_gatase-like"/>
</dbReference>
<evidence type="ECO:0000313" key="1">
    <source>
        <dbReference type="EMBL" id="QOV18638.1"/>
    </source>
</evidence>
<sequence length="1074" mass="123896">MLYKKNKKELNDELFGNPSSEYRGTPFWAWNCEVTEEKIDKQIEVFHEMGFGGIHIHPRTGMETPYLQDDFMHLVTYADKKVKTENMLCWLYDEDRYPSGTAGGKVTEDVRYRARHLLLTTEIKPELENSKETFDLRVAKGEKPGGYYLCAYRIKIEKGYLTAYRQILGPQPSTDCDRVSKSEGTLWFAYVELMKESPWFNDQTYVDVMNKEAVECFIKVTHERYYEVLSDEFGKSIPAIFTDEPQVKGSMALSDGGCTEDVTLSFTDDLPKTYKNAYGIDLLCVLPEILFELPGGVPSLHRLQYHDHLCERFVSAYSDTIADWCEAHHIYMTGHYMSEPTLYSQTLRLGEAMRCYRKQQLPGVDILCNDPEYSTIKQASSVAHQYGREGVLSELYGVTQWDHDFKGHKIQGDWQAALGVTVRVPHLAFMSMEGEAKRDWPASINYQSPWWEQYSYIENYFARLNTVLTRGTARVKVAVIHPIESYWLAYGPVGQTGMLREQMDENFKNMISWLLFGLIDFDFLSESLLAEQDCFAGEDGTLRIGKMRYEAVIVPELLTVRSTTLHLVEKFAACGGKLIFMGKVPSYVDAEENISVSRLTQKACQISYEKNALLSAMEPMREVGVYHQNGKAFDNLFYQMRQEGEARWLFICHALDQKEKADQSETACVKIRGIWKVFVYNALDGHICMEKTDYQEGWTLIDKEMYAEDSYLWKLEPYEDKEAEIYKKIEIWKEESDFHKIRTGKCAETYNLVAEEKYEGKNSKQHLLCTIHEPDAYTLDEPNVFLLDHARWRLNDGEWMPDEEILRLDNKIRMILGYPPRQDAYIQPWRLGMVPEKERVTLYYEIESAIGLPAISMAVERPEKLVLFWNEKPCTVDKTGAYYVDEGIRVVNLPELKKGINTLRIEIPFGRKTNLESIYLLGDFGVWVRGTKAVIVDREEQLCFGDITRQTLPFYGGSVIYHMHFTLKEDADISVRIPHFAAPVLSLAIDDKMIGPVAFAPHIQHAGVLKAGIHKLDIKVYGNRYNTFGTLHNCNPEFKWYGPDSYRTNGSEWSEAWCLRPFGILSRVEILAVN</sequence>
<reference evidence="1 2" key="1">
    <citation type="submission" date="2020-10" db="EMBL/GenBank/DDBJ databases">
        <title>Blautia liquoris sp.nov., isolated from the mud in a fermentation cellar used for the production of Chinese strong-flavoured liquor.</title>
        <authorList>
            <person name="Lu L."/>
        </authorList>
    </citation>
    <scope>NUCLEOTIDE SEQUENCE [LARGE SCALE GENOMIC DNA]</scope>
    <source>
        <strain evidence="1 2">LZLJ-3</strain>
    </source>
</reference>
<dbReference type="AlphaFoldDB" id="A0A7M2RER2"/>
<dbReference type="KEGG" id="bliq:INP51_11565"/>
<evidence type="ECO:0000313" key="2">
    <source>
        <dbReference type="Proteomes" id="UP000593601"/>
    </source>
</evidence>
<dbReference type="Gene3D" id="3.40.50.880">
    <property type="match status" value="1"/>
</dbReference>
<keyword evidence="2" id="KW-1185">Reference proteome</keyword>
<accession>A0A7M2RER2</accession>
<organism evidence="1 2">
    <name type="scientific">Blautia liquoris</name>
    <dbReference type="NCBI Taxonomy" id="2779518"/>
    <lineage>
        <taxon>Bacteria</taxon>
        <taxon>Bacillati</taxon>
        <taxon>Bacillota</taxon>
        <taxon>Clostridia</taxon>
        <taxon>Lachnospirales</taxon>
        <taxon>Lachnospiraceae</taxon>
        <taxon>Blautia</taxon>
    </lineage>
</organism>
<dbReference type="Proteomes" id="UP000593601">
    <property type="component" value="Chromosome"/>
</dbReference>
<dbReference type="InterPro" id="IPR053161">
    <property type="entry name" value="Ulvan_degrading_GH"/>
</dbReference>
<dbReference type="RefSeq" id="WP_193735000.1">
    <property type="nucleotide sequence ID" value="NZ_CP063304.1"/>
</dbReference>
<dbReference type="EMBL" id="CP063304">
    <property type="protein sequence ID" value="QOV18638.1"/>
    <property type="molecule type" value="Genomic_DNA"/>
</dbReference>
<dbReference type="PANTHER" id="PTHR36848">
    <property type="entry name" value="DNA-BINDING PROTEIN (PUTATIVE SECRETED PROTEIN)-RELATED"/>
    <property type="match status" value="1"/>
</dbReference>
<name>A0A7M2RER2_9FIRM</name>
<proteinExistence type="predicted"/>
<protein>
    <submittedName>
        <fullName evidence="1">Uncharacterized protein</fullName>
    </submittedName>
</protein>